<dbReference type="Proteomes" id="UP001432166">
    <property type="component" value="Chromosome"/>
</dbReference>
<reference evidence="1" key="1">
    <citation type="submission" date="2022-10" db="EMBL/GenBank/DDBJ databases">
        <title>The complete genomes of actinobacterial strains from the NBC collection.</title>
        <authorList>
            <person name="Joergensen T.S."/>
            <person name="Alvarez Arevalo M."/>
            <person name="Sterndorff E.B."/>
            <person name="Faurdal D."/>
            <person name="Vuksanovic O."/>
            <person name="Mourched A.-S."/>
            <person name="Charusanti P."/>
            <person name="Shaw S."/>
            <person name="Blin K."/>
            <person name="Weber T."/>
        </authorList>
    </citation>
    <scope>NUCLEOTIDE SEQUENCE</scope>
    <source>
        <strain evidence="1">NBC_00189</strain>
    </source>
</reference>
<accession>A0ABZ1JAD1</accession>
<evidence type="ECO:0000313" key="1">
    <source>
        <dbReference type="EMBL" id="WTP48370.1"/>
    </source>
</evidence>
<dbReference type="EMBL" id="CP108133">
    <property type="protein sequence ID" value="WTP48370.1"/>
    <property type="molecule type" value="Genomic_DNA"/>
</dbReference>
<protein>
    <submittedName>
        <fullName evidence="1">Uncharacterized protein</fullName>
    </submittedName>
</protein>
<gene>
    <name evidence="1" type="ORF">OG288_08745</name>
</gene>
<dbReference type="RefSeq" id="WP_328937120.1">
    <property type="nucleotide sequence ID" value="NZ_CP108133.1"/>
</dbReference>
<proteinExistence type="predicted"/>
<name>A0ABZ1JAD1_9ACTN</name>
<sequence length="175" mass="19742">MTRTNETHTTVPDLSALSEYPAAWTHTAKAIFPGPPLVVPGACLKWYDIRRADDQAAPHVTDEARAFLTELAAAKEVEFRGELGFVLLHLDGGKYYMLVCVWRDRDEMWQGLFYKDDDGFLPYPPKPGLLRPTQNVVELDATSHERRGWSRYLRSARDAAAKQAYLDDACTGELV</sequence>
<organism evidence="1 2">
    <name type="scientific">Streptomyces tauricus</name>
    <dbReference type="NCBI Taxonomy" id="68274"/>
    <lineage>
        <taxon>Bacteria</taxon>
        <taxon>Bacillati</taxon>
        <taxon>Actinomycetota</taxon>
        <taxon>Actinomycetes</taxon>
        <taxon>Kitasatosporales</taxon>
        <taxon>Streptomycetaceae</taxon>
        <taxon>Streptomyces</taxon>
        <taxon>Streptomyces aurantiacus group</taxon>
    </lineage>
</organism>
<keyword evidence="2" id="KW-1185">Reference proteome</keyword>
<evidence type="ECO:0000313" key="2">
    <source>
        <dbReference type="Proteomes" id="UP001432166"/>
    </source>
</evidence>